<keyword evidence="2 9" id="KW-0813">Transport</keyword>
<organism evidence="11 12">
    <name type="scientific">Paraburkholderia bryophila</name>
    <dbReference type="NCBI Taxonomy" id="420952"/>
    <lineage>
        <taxon>Bacteria</taxon>
        <taxon>Pseudomonadati</taxon>
        <taxon>Pseudomonadota</taxon>
        <taxon>Betaproteobacteria</taxon>
        <taxon>Burkholderiales</taxon>
        <taxon>Burkholderiaceae</taxon>
        <taxon>Paraburkholderia</taxon>
    </lineage>
</organism>
<dbReference type="HAMAP" id="MF_00070">
    <property type="entry name" value="KdgT"/>
    <property type="match status" value="1"/>
</dbReference>
<evidence type="ECO:0000256" key="9">
    <source>
        <dbReference type="HAMAP-Rule" id="MF_00070"/>
    </source>
</evidence>
<keyword evidence="6 9" id="KW-0769">Symport</keyword>
<evidence type="ECO:0000256" key="10">
    <source>
        <dbReference type="SAM" id="MobiDB-lite"/>
    </source>
</evidence>
<comment type="catalytic activity">
    <reaction evidence="9">
        <text>2-dehydro-3-deoxy-D-gluconate(in) + H(+)(in) = 2-dehydro-3-deoxy-D-gluconate(out) + H(+)(out)</text>
        <dbReference type="Rhea" id="RHEA:29943"/>
        <dbReference type="ChEBI" id="CHEBI:15378"/>
        <dbReference type="ChEBI" id="CHEBI:57990"/>
    </reaction>
</comment>
<dbReference type="InterPro" id="IPR018395">
    <property type="entry name" value="2keto-3dGluconate_permease_sub"/>
</dbReference>
<evidence type="ECO:0000313" key="12">
    <source>
        <dbReference type="Proteomes" id="UP000248918"/>
    </source>
</evidence>
<accession>A0A329CWM6</accession>
<dbReference type="PROSITE" id="PS51257">
    <property type="entry name" value="PROKAR_LIPOPROTEIN"/>
    <property type="match status" value="1"/>
</dbReference>
<feature type="transmembrane region" description="Helical" evidence="9">
    <location>
        <begin position="255"/>
        <end position="274"/>
    </location>
</feature>
<dbReference type="RefSeq" id="WP_111928850.1">
    <property type="nucleotide sequence ID" value="NZ_CADFFP010000004.1"/>
</dbReference>
<keyword evidence="3 9" id="KW-1003">Cell membrane</keyword>
<evidence type="ECO:0000256" key="1">
    <source>
        <dbReference type="ARBA" id="ARBA00006430"/>
    </source>
</evidence>
<dbReference type="Proteomes" id="UP000248918">
    <property type="component" value="Unassembled WGS sequence"/>
</dbReference>
<evidence type="ECO:0000256" key="4">
    <source>
        <dbReference type="ARBA" id="ARBA00022597"/>
    </source>
</evidence>
<evidence type="ECO:0000313" key="11">
    <source>
        <dbReference type="EMBL" id="RAS38818.1"/>
    </source>
</evidence>
<keyword evidence="8 9" id="KW-0472">Membrane</keyword>
<feature type="transmembrane region" description="Helical" evidence="9">
    <location>
        <begin position="35"/>
        <end position="57"/>
    </location>
</feature>
<gene>
    <name evidence="9" type="primary">kdgT</name>
    <name evidence="11" type="ORF">BX591_101147</name>
</gene>
<comment type="function">
    <text evidence="9">Catalyzes the proton-dependent uptake of 2-keto-3-deoxygluconate (KDG) into the cell.</text>
</comment>
<keyword evidence="4 9" id="KW-0762">Sugar transport</keyword>
<dbReference type="GO" id="GO:0015649">
    <property type="term" value="F:2-keto-3-deoxygluconate:proton symporter activity"/>
    <property type="evidence" value="ECO:0007669"/>
    <property type="project" value="UniProtKB-UniRule"/>
</dbReference>
<dbReference type="OrthoDB" id="3185611at2"/>
<feature type="transmembrane region" description="Helical" evidence="9">
    <location>
        <begin position="170"/>
        <end position="187"/>
    </location>
</feature>
<comment type="subcellular location">
    <subcellularLocation>
        <location evidence="9">Cell membrane</location>
        <topology evidence="9">Multi-pass membrane protein</topology>
    </subcellularLocation>
</comment>
<dbReference type="EMBL" id="QLTK01000001">
    <property type="protein sequence ID" value="RAS38818.1"/>
    <property type="molecule type" value="Genomic_DNA"/>
</dbReference>
<dbReference type="GO" id="GO:0005886">
    <property type="term" value="C:plasma membrane"/>
    <property type="evidence" value="ECO:0007669"/>
    <property type="project" value="UniProtKB-SubCell"/>
</dbReference>
<protein>
    <recommendedName>
        <fullName evidence="9">2-keto-3-deoxygluconate permease</fullName>
        <shortName evidence="9">KDG permease</shortName>
    </recommendedName>
</protein>
<dbReference type="AlphaFoldDB" id="A0A329CWM6"/>
<name>A0A329CWM6_9BURK</name>
<feature type="transmembrane region" description="Helical" evidence="9">
    <location>
        <begin position="223"/>
        <end position="243"/>
    </location>
</feature>
<evidence type="ECO:0000256" key="2">
    <source>
        <dbReference type="ARBA" id="ARBA00022448"/>
    </source>
</evidence>
<keyword evidence="5 9" id="KW-0812">Transmembrane</keyword>
<reference evidence="11 12" key="1">
    <citation type="submission" date="2018-06" db="EMBL/GenBank/DDBJ databases">
        <title>Genomic Encyclopedia of Type Strains, Phase III (KMG-III): the genomes of soil and plant-associated and newly described type strains.</title>
        <authorList>
            <person name="Whitman W."/>
        </authorList>
    </citation>
    <scope>NUCLEOTIDE SEQUENCE [LARGE SCALE GENOMIC DNA]</scope>
    <source>
        <strain evidence="11 12">LMG 23644</strain>
    </source>
</reference>
<comment type="caution">
    <text evidence="11">The sequence shown here is derived from an EMBL/GenBank/DDBJ whole genome shotgun (WGS) entry which is preliminary data.</text>
</comment>
<sequence>MKLKKAIDRVPGGLMLVPLLLGACVHTFAPGAGKYFGSFTNGLISGTVPILAVWFFCMGATIDLRATGVVLRKSGTLLVTKMLVAWVATLIAARFIPIDGVKAGLFAGLSVLAITTSMDMTNGGLYAAVMQQYGSKEEAGAFVLMSVESGPLVSMIILGATGVAFFEPRLFVGAVLPFLIGFVLGNLDSELREFFGRCVHPLIPFFGFALGNGIDLNVIVTSGLPGIVLGLGVIVVTGIPLILADRWIAGGNGAAGLAASSTAGAAVANPAIIGEMIPRFKPLVPAATAMVATACLVTAILVPILTALWVHRVHRHQAKHAASGEGLDAGQAPPAPLNEPRDVHV</sequence>
<evidence type="ECO:0000256" key="5">
    <source>
        <dbReference type="ARBA" id="ARBA00022692"/>
    </source>
</evidence>
<feature type="transmembrane region" description="Helical" evidence="9">
    <location>
        <begin position="78"/>
        <end position="97"/>
    </location>
</feature>
<dbReference type="Pfam" id="PF03812">
    <property type="entry name" value="KdgT"/>
    <property type="match status" value="1"/>
</dbReference>
<feature type="transmembrane region" description="Helical" evidence="9">
    <location>
        <begin position="103"/>
        <end position="129"/>
    </location>
</feature>
<dbReference type="NCBIfam" id="TIGR00793">
    <property type="entry name" value="kdgT"/>
    <property type="match status" value="1"/>
</dbReference>
<feature type="transmembrane region" description="Helical" evidence="9">
    <location>
        <begin position="194"/>
        <end position="211"/>
    </location>
</feature>
<comment type="similarity">
    <text evidence="1 9">Belongs to the KdgT transporter family.</text>
</comment>
<evidence type="ECO:0000256" key="3">
    <source>
        <dbReference type="ARBA" id="ARBA00022475"/>
    </source>
</evidence>
<evidence type="ECO:0000256" key="7">
    <source>
        <dbReference type="ARBA" id="ARBA00022989"/>
    </source>
</evidence>
<feature type="transmembrane region" description="Helical" evidence="9">
    <location>
        <begin position="12"/>
        <end position="29"/>
    </location>
</feature>
<proteinExistence type="inferred from homology"/>
<dbReference type="STRING" id="1169143.GCA_000383275_01153"/>
<feature type="region of interest" description="Disordered" evidence="10">
    <location>
        <begin position="321"/>
        <end position="345"/>
    </location>
</feature>
<dbReference type="InterPro" id="IPR004684">
    <property type="entry name" value="2keto-3dGluconate_permease"/>
</dbReference>
<keyword evidence="7 9" id="KW-1133">Transmembrane helix</keyword>
<feature type="transmembrane region" description="Helical" evidence="9">
    <location>
        <begin position="286"/>
        <end position="310"/>
    </location>
</feature>
<evidence type="ECO:0000256" key="6">
    <source>
        <dbReference type="ARBA" id="ARBA00022847"/>
    </source>
</evidence>
<feature type="transmembrane region" description="Helical" evidence="9">
    <location>
        <begin position="141"/>
        <end position="164"/>
    </location>
</feature>
<evidence type="ECO:0000256" key="8">
    <source>
        <dbReference type="ARBA" id="ARBA00023136"/>
    </source>
</evidence>